<dbReference type="Gene3D" id="2.40.150.20">
    <property type="entry name" value="Ribosomal protein L14"/>
    <property type="match status" value="1"/>
</dbReference>
<keyword evidence="3" id="KW-0687">Ribonucleoprotein</keyword>
<organism evidence="4">
    <name type="scientific">Thraustochytrium aureum</name>
    <dbReference type="NCBI Taxonomy" id="42467"/>
    <lineage>
        <taxon>Eukaryota</taxon>
        <taxon>Sar</taxon>
        <taxon>Stramenopiles</taxon>
        <taxon>Bigyra</taxon>
        <taxon>Labyrinthulomycetes</taxon>
        <taxon>Thraustochytrida</taxon>
        <taxon>Thraustochytriidae</taxon>
        <taxon>Thraustochytrium</taxon>
    </lineage>
</organism>
<dbReference type="SUPFAM" id="SSF50193">
    <property type="entry name" value="Ribosomal protein L14"/>
    <property type="match status" value="1"/>
</dbReference>
<dbReference type="HAMAP" id="MF_01367">
    <property type="entry name" value="Ribosomal_uL14"/>
    <property type="match status" value="1"/>
</dbReference>
<accession>Q9G4D5</accession>
<dbReference type="EMBL" id="AF288091">
    <property type="protein sequence ID" value="AAG23665.1"/>
    <property type="molecule type" value="Genomic_DNA"/>
</dbReference>
<dbReference type="GO" id="GO:0003735">
    <property type="term" value="F:structural constituent of ribosome"/>
    <property type="evidence" value="ECO:0007669"/>
    <property type="project" value="InterPro"/>
</dbReference>
<dbReference type="Pfam" id="PF00238">
    <property type="entry name" value="Ribosomal_L14"/>
    <property type="match status" value="1"/>
</dbReference>
<dbReference type="SMART" id="SM01374">
    <property type="entry name" value="Ribosomal_L14"/>
    <property type="match status" value="1"/>
</dbReference>
<dbReference type="GO" id="GO:0005840">
    <property type="term" value="C:ribosome"/>
    <property type="evidence" value="ECO:0007669"/>
    <property type="project" value="UniProtKB-KW"/>
</dbReference>
<dbReference type="GO" id="GO:0006412">
    <property type="term" value="P:translation"/>
    <property type="evidence" value="ECO:0007669"/>
    <property type="project" value="InterPro"/>
</dbReference>
<evidence type="ECO:0000256" key="2">
    <source>
        <dbReference type="ARBA" id="ARBA00022980"/>
    </source>
</evidence>
<reference evidence="4" key="1">
    <citation type="submission" date="2000-12" db="EMBL/GenBank/DDBJ databases">
        <title>Phylogenetic relationships of stramenopile algae, based on complete mitochondrial genome sequences.</title>
        <authorList>
            <person name="Burger G."/>
            <person name="Lang B.F."/>
            <person name="Gray W.M.M.W."/>
        </authorList>
    </citation>
    <scope>NUCLEOTIDE SEQUENCE</scope>
</reference>
<gene>
    <name evidence="4" type="primary">rpl14</name>
</gene>
<dbReference type="InterPro" id="IPR036853">
    <property type="entry name" value="Ribosomal_uL14_sf"/>
</dbReference>
<keyword evidence="4" id="KW-0496">Mitochondrion</keyword>
<evidence type="ECO:0000313" key="4">
    <source>
        <dbReference type="EMBL" id="AAG23665.1"/>
    </source>
</evidence>
<sequence>MVYPETNVFIVDNSNVKEVRCVHVYNQSSNNFGSTGSFIIGVITKLKKNNLKSTQKRGDLVKVLIVFTRKEKNNIKGSGIFVKAPKNFGILFDKKIAVGSRCKGVLPIKIKPLVPSLLNFFI</sequence>
<comment type="similarity">
    <text evidence="1">Belongs to the universal ribosomal protein uL14 family.</text>
</comment>
<dbReference type="InterPro" id="IPR000218">
    <property type="entry name" value="Ribosomal_uL14"/>
</dbReference>
<dbReference type="CDD" id="cd00337">
    <property type="entry name" value="Ribosomal_uL14"/>
    <property type="match status" value="1"/>
</dbReference>
<dbReference type="GO" id="GO:1990904">
    <property type="term" value="C:ribonucleoprotein complex"/>
    <property type="evidence" value="ECO:0007669"/>
    <property type="project" value="UniProtKB-KW"/>
</dbReference>
<name>Q9G4D5_9STRA</name>
<proteinExistence type="inferred from homology"/>
<protein>
    <submittedName>
        <fullName evidence="4">Ribosomal protein L14</fullName>
    </submittedName>
</protein>
<geneLocation type="mitochondrion" evidence="4"/>
<evidence type="ECO:0000256" key="3">
    <source>
        <dbReference type="ARBA" id="ARBA00023274"/>
    </source>
</evidence>
<keyword evidence="2 4" id="KW-0689">Ribosomal protein</keyword>
<evidence type="ECO:0000256" key="1">
    <source>
        <dbReference type="ARBA" id="ARBA00010745"/>
    </source>
</evidence>
<dbReference type="AlphaFoldDB" id="Q9G4D5"/>